<evidence type="ECO:0000313" key="3">
    <source>
        <dbReference type="Proteomes" id="UP001209540"/>
    </source>
</evidence>
<protein>
    <submittedName>
        <fullName evidence="2">Uncharacterized protein</fullName>
    </submittedName>
</protein>
<reference evidence="2" key="2">
    <citation type="submission" date="2023-02" db="EMBL/GenBank/DDBJ databases">
        <authorList>
            <consortium name="DOE Joint Genome Institute"/>
            <person name="Mondo S.J."/>
            <person name="Chang Y."/>
            <person name="Wang Y."/>
            <person name="Ahrendt S."/>
            <person name="Andreopoulos W."/>
            <person name="Barry K."/>
            <person name="Beard J."/>
            <person name="Benny G.L."/>
            <person name="Blankenship S."/>
            <person name="Bonito G."/>
            <person name="Cuomo C."/>
            <person name="Desiro A."/>
            <person name="Gervers K.A."/>
            <person name="Hundley H."/>
            <person name="Kuo A."/>
            <person name="LaButti K."/>
            <person name="Lang B.F."/>
            <person name="Lipzen A."/>
            <person name="O'Donnell K."/>
            <person name="Pangilinan J."/>
            <person name="Reynolds N."/>
            <person name="Sandor L."/>
            <person name="Smith M.W."/>
            <person name="Tsang A."/>
            <person name="Grigoriev I.V."/>
            <person name="Stajich J.E."/>
            <person name="Spatafora J.W."/>
        </authorList>
    </citation>
    <scope>NUCLEOTIDE SEQUENCE</scope>
    <source>
        <strain evidence="2">RSA 2281</strain>
    </source>
</reference>
<feature type="compositionally biased region" description="Low complexity" evidence="1">
    <location>
        <begin position="142"/>
        <end position="152"/>
    </location>
</feature>
<feature type="compositionally biased region" description="Basic and acidic residues" evidence="1">
    <location>
        <begin position="44"/>
        <end position="56"/>
    </location>
</feature>
<organism evidence="2 3">
    <name type="scientific">Phascolomyces articulosus</name>
    <dbReference type="NCBI Taxonomy" id="60185"/>
    <lineage>
        <taxon>Eukaryota</taxon>
        <taxon>Fungi</taxon>
        <taxon>Fungi incertae sedis</taxon>
        <taxon>Mucoromycota</taxon>
        <taxon>Mucoromycotina</taxon>
        <taxon>Mucoromycetes</taxon>
        <taxon>Mucorales</taxon>
        <taxon>Lichtheimiaceae</taxon>
        <taxon>Phascolomyces</taxon>
    </lineage>
</organism>
<feature type="compositionally biased region" description="Basic and acidic residues" evidence="1">
    <location>
        <begin position="229"/>
        <end position="246"/>
    </location>
</feature>
<reference evidence="2" key="1">
    <citation type="journal article" date="2022" name="IScience">
        <title>Evolution of zygomycete secretomes and the origins of terrestrial fungal ecologies.</title>
        <authorList>
            <person name="Chang Y."/>
            <person name="Wang Y."/>
            <person name="Mondo S."/>
            <person name="Ahrendt S."/>
            <person name="Andreopoulos W."/>
            <person name="Barry K."/>
            <person name="Beard J."/>
            <person name="Benny G.L."/>
            <person name="Blankenship S."/>
            <person name="Bonito G."/>
            <person name="Cuomo C."/>
            <person name="Desiro A."/>
            <person name="Gervers K.A."/>
            <person name="Hundley H."/>
            <person name="Kuo A."/>
            <person name="LaButti K."/>
            <person name="Lang B.F."/>
            <person name="Lipzen A."/>
            <person name="O'Donnell K."/>
            <person name="Pangilinan J."/>
            <person name="Reynolds N."/>
            <person name="Sandor L."/>
            <person name="Smith M.E."/>
            <person name="Tsang A."/>
            <person name="Grigoriev I.V."/>
            <person name="Stajich J.E."/>
            <person name="Spatafora J.W."/>
        </authorList>
    </citation>
    <scope>NUCLEOTIDE SEQUENCE</scope>
    <source>
        <strain evidence="2">RSA 2281</strain>
    </source>
</reference>
<proteinExistence type="predicted"/>
<comment type="caution">
    <text evidence="2">The sequence shown here is derived from an EMBL/GenBank/DDBJ whole genome shotgun (WGS) entry which is preliminary data.</text>
</comment>
<sequence>MSTAVATTTTNNKRASKRFSFAGFSLFNKNNNNNNNIPVQQEQKPQEEVKKEKKTDSQPSPPPSQDNDDDERRRRRRAQKSQSLYLQSFRNLTNSKPSRPMSTQYDPAEANQVNHKEVRSSIRRSLSAVLYATPQKQKQQENGNNNSSGSSGLVPVLVTQDLSDRHGGMITSEDIEKKQAQEQKEQEAKKKKKKSIEYDNTLDIMEEKKKDQLVIIWQGYGYIHTVKKKKEEDEKNDDDEKNRQEQEDGSLLENTKEKLENRFEKEIWTDYRGLVHPLHLFQDEVENVEDEEKWGALSVEELRRYFDNYGSMLLKLRDASMLRQQRQYVVMDKKAKEDWILPQALEIPASPTSI</sequence>
<feature type="compositionally biased region" description="Polar residues" evidence="1">
    <location>
        <begin position="80"/>
        <end position="105"/>
    </location>
</feature>
<feature type="region of interest" description="Disordered" evidence="1">
    <location>
        <begin position="25"/>
        <end position="121"/>
    </location>
</feature>
<evidence type="ECO:0000256" key="1">
    <source>
        <dbReference type="SAM" id="MobiDB-lite"/>
    </source>
</evidence>
<keyword evidence="3" id="KW-1185">Reference proteome</keyword>
<name>A0AAD5KC99_9FUNG</name>
<dbReference type="EMBL" id="JAIXMP010000001">
    <property type="protein sequence ID" value="KAI9278576.1"/>
    <property type="molecule type" value="Genomic_DNA"/>
</dbReference>
<accession>A0AAD5KC99</accession>
<feature type="compositionally biased region" description="Basic and acidic residues" evidence="1">
    <location>
        <begin position="176"/>
        <end position="188"/>
    </location>
</feature>
<feature type="region of interest" description="Disordered" evidence="1">
    <location>
        <begin position="134"/>
        <end position="153"/>
    </location>
</feature>
<gene>
    <name evidence="2" type="ORF">BDA99DRAFT_492526</name>
</gene>
<evidence type="ECO:0000313" key="2">
    <source>
        <dbReference type="EMBL" id="KAI9278576.1"/>
    </source>
</evidence>
<feature type="region of interest" description="Disordered" evidence="1">
    <location>
        <begin position="229"/>
        <end position="256"/>
    </location>
</feature>
<feature type="compositionally biased region" description="Low complexity" evidence="1">
    <location>
        <begin position="28"/>
        <end position="43"/>
    </location>
</feature>
<dbReference type="AlphaFoldDB" id="A0AAD5KC99"/>
<dbReference type="Proteomes" id="UP001209540">
    <property type="component" value="Unassembled WGS sequence"/>
</dbReference>
<feature type="region of interest" description="Disordered" evidence="1">
    <location>
        <begin position="176"/>
        <end position="195"/>
    </location>
</feature>